<dbReference type="GO" id="GO:0016491">
    <property type="term" value="F:oxidoreductase activity"/>
    <property type="evidence" value="ECO:0007669"/>
    <property type="project" value="UniProtKB-KW"/>
</dbReference>
<dbReference type="FunFam" id="3.40.50.720:FF:000084">
    <property type="entry name" value="Short-chain dehydrogenase reductase"/>
    <property type="match status" value="1"/>
</dbReference>
<dbReference type="PRINTS" id="PR00080">
    <property type="entry name" value="SDRFAMILY"/>
</dbReference>
<dbReference type="Gene3D" id="3.40.50.720">
    <property type="entry name" value="NAD(P)-binding Rossmann-like Domain"/>
    <property type="match status" value="1"/>
</dbReference>
<dbReference type="PRINTS" id="PR00081">
    <property type="entry name" value="GDHRDH"/>
</dbReference>
<comment type="similarity">
    <text evidence="1">Belongs to the short-chain dehydrogenases/reductases (SDR) family.</text>
</comment>
<organism evidence="3 4">
    <name type="scientific">Paenalcaligenes hominis</name>
    <dbReference type="NCBI Taxonomy" id="643674"/>
    <lineage>
        <taxon>Bacteria</taxon>
        <taxon>Pseudomonadati</taxon>
        <taxon>Pseudomonadota</taxon>
        <taxon>Betaproteobacteria</taxon>
        <taxon>Burkholderiales</taxon>
        <taxon>Alcaligenaceae</taxon>
        <taxon>Paenalcaligenes</taxon>
    </lineage>
</organism>
<dbReference type="PANTHER" id="PTHR24321:SF8">
    <property type="entry name" value="ESTRADIOL 17-BETA-DEHYDROGENASE 8-RELATED"/>
    <property type="match status" value="1"/>
</dbReference>
<dbReference type="Pfam" id="PF13561">
    <property type="entry name" value="adh_short_C2"/>
    <property type="match status" value="1"/>
</dbReference>
<reference evidence="3" key="1">
    <citation type="journal article" date="2021" name="PeerJ">
        <title>Extensive microbial diversity within the chicken gut microbiome revealed by metagenomics and culture.</title>
        <authorList>
            <person name="Gilroy R."/>
            <person name="Ravi A."/>
            <person name="Getino M."/>
            <person name="Pursley I."/>
            <person name="Horton D.L."/>
            <person name="Alikhan N.F."/>
            <person name="Baker D."/>
            <person name="Gharbi K."/>
            <person name="Hall N."/>
            <person name="Watson M."/>
            <person name="Adriaenssens E.M."/>
            <person name="Foster-Nyarko E."/>
            <person name="Jarju S."/>
            <person name="Secka A."/>
            <person name="Antonio M."/>
            <person name="Oren A."/>
            <person name="Chaudhuri R.R."/>
            <person name="La Ragione R."/>
            <person name="Hildebrand F."/>
            <person name="Pallen M.J."/>
        </authorList>
    </citation>
    <scope>NUCLEOTIDE SEQUENCE</scope>
    <source>
        <strain evidence="3">CHK175-13533</strain>
    </source>
</reference>
<keyword evidence="2" id="KW-0560">Oxidoreductase</keyword>
<comment type="caution">
    <text evidence="3">The sequence shown here is derived from an EMBL/GenBank/DDBJ whole genome shotgun (WGS) entry which is preliminary data.</text>
</comment>
<evidence type="ECO:0000256" key="2">
    <source>
        <dbReference type="ARBA" id="ARBA00023002"/>
    </source>
</evidence>
<dbReference type="PANTHER" id="PTHR24321">
    <property type="entry name" value="DEHYDROGENASES, SHORT CHAIN"/>
    <property type="match status" value="1"/>
</dbReference>
<evidence type="ECO:0000256" key="1">
    <source>
        <dbReference type="ARBA" id="ARBA00006484"/>
    </source>
</evidence>
<dbReference type="Proteomes" id="UP000700248">
    <property type="component" value="Unassembled WGS sequence"/>
</dbReference>
<gene>
    <name evidence="3" type="ORF">K8U84_03775</name>
</gene>
<dbReference type="EMBL" id="DYTQ01000047">
    <property type="protein sequence ID" value="HJH23654.1"/>
    <property type="molecule type" value="Genomic_DNA"/>
</dbReference>
<dbReference type="NCBIfam" id="NF006121">
    <property type="entry name" value="PRK08265.1"/>
    <property type="match status" value="1"/>
</dbReference>
<reference evidence="3" key="2">
    <citation type="submission" date="2021-09" db="EMBL/GenBank/DDBJ databases">
        <authorList>
            <person name="Gilroy R."/>
        </authorList>
    </citation>
    <scope>NUCLEOTIDE SEQUENCE</scope>
    <source>
        <strain evidence="3">CHK175-13533</strain>
    </source>
</reference>
<dbReference type="PROSITE" id="PS00061">
    <property type="entry name" value="ADH_SHORT"/>
    <property type="match status" value="1"/>
</dbReference>
<dbReference type="InterPro" id="IPR002347">
    <property type="entry name" value="SDR_fam"/>
</dbReference>
<accession>A0A9D2VFL3</accession>
<dbReference type="SUPFAM" id="SSF51735">
    <property type="entry name" value="NAD(P)-binding Rossmann-fold domains"/>
    <property type="match status" value="1"/>
</dbReference>
<dbReference type="InterPro" id="IPR036291">
    <property type="entry name" value="NAD(P)-bd_dom_sf"/>
</dbReference>
<dbReference type="RefSeq" id="WP_276830339.1">
    <property type="nucleotide sequence ID" value="NZ_DYTQ01000047.1"/>
</dbReference>
<protein>
    <submittedName>
        <fullName evidence="3">SDR family oxidoreductase</fullName>
    </submittedName>
</protein>
<evidence type="ECO:0000313" key="3">
    <source>
        <dbReference type="EMBL" id="HJH23654.1"/>
    </source>
</evidence>
<evidence type="ECO:0000313" key="4">
    <source>
        <dbReference type="Proteomes" id="UP000700248"/>
    </source>
</evidence>
<dbReference type="CDD" id="cd05233">
    <property type="entry name" value="SDR_c"/>
    <property type="match status" value="1"/>
</dbReference>
<proteinExistence type="inferred from homology"/>
<name>A0A9D2VFL3_9BURK</name>
<sequence>MTQKVVVVSGGTQGIGAAVVQHFLLEDAHVMVLDRDLEAGQALGVELNDSAYHFFHVNICDDNAVDHALASIQHQFGQVDYLINNACSYNDAGLASTRAQWHQTLDVNLVSAALLTQKVVPLMRAGSVIINLGSIGGKIAGVGRLLYPASKAALLQITKNLAAELAPQGIRVVAVSPAWTWSPALSSMVKGDRSLANEVGAQVHPLGRVADASEIAAVIGFLVSPQASWITGVDIPVDGGFSVLGPDQGKGPRYWLDQTANPKE</sequence>
<dbReference type="AlphaFoldDB" id="A0A9D2VFL3"/>
<dbReference type="InterPro" id="IPR020904">
    <property type="entry name" value="Sc_DH/Rdtase_CS"/>
</dbReference>